<dbReference type="AlphaFoldDB" id="A0A059KHY3"/>
<gene>
    <name evidence="3" type="ORF">X805_35360</name>
</gene>
<evidence type="ECO:0000259" key="2">
    <source>
        <dbReference type="Pfam" id="PF13477"/>
    </source>
</evidence>
<feature type="domain" description="Glycosyl transferase family 1" evidence="1">
    <location>
        <begin position="211"/>
        <end position="329"/>
    </location>
</feature>
<dbReference type="PATRIC" id="fig|1286631.3.peg.3452"/>
<evidence type="ECO:0000313" key="3">
    <source>
        <dbReference type="EMBL" id="KDB50844.1"/>
    </source>
</evidence>
<comment type="caution">
    <text evidence="3">The sequence shown here is derived from an EMBL/GenBank/DDBJ whole genome shotgun (WGS) entry which is preliminary data.</text>
</comment>
<dbReference type="eggNOG" id="COG0438">
    <property type="taxonomic scope" value="Bacteria"/>
</dbReference>
<dbReference type="InterPro" id="IPR001296">
    <property type="entry name" value="Glyco_trans_1"/>
</dbReference>
<reference evidence="3 4" key="1">
    <citation type="journal article" date="2014" name="FEMS Microbiol. Ecol.">
        <title>Sphaerotilus natans encrusted with nanoball-shaped Fe(III) oxide minerals formed by nitrate-reducing mixotrophic Fe(II) oxidation.</title>
        <authorList>
            <person name="Park S."/>
            <person name="Kim D.H."/>
            <person name="Lee J.H."/>
            <person name="Hur H.G."/>
        </authorList>
    </citation>
    <scope>NUCLEOTIDE SEQUENCE [LARGE SCALE GENOMIC DNA]</scope>
    <source>
        <strain evidence="3 4">DSM 6575</strain>
    </source>
</reference>
<organism evidence="3 4">
    <name type="scientific">Sphaerotilus natans subsp. natans DSM 6575</name>
    <dbReference type="NCBI Taxonomy" id="1286631"/>
    <lineage>
        <taxon>Bacteria</taxon>
        <taxon>Pseudomonadati</taxon>
        <taxon>Pseudomonadota</taxon>
        <taxon>Betaproteobacteria</taxon>
        <taxon>Burkholderiales</taxon>
        <taxon>Sphaerotilaceae</taxon>
        <taxon>Sphaerotilus</taxon>
    </lineage>
</organism>
<protein>
    <submittedName>
        <fullName evidence="3">Group 1 glycosyl transferase</fullName>
    </submittedName>
</protein>
<sequence>MARRLIRDLPEALPETDPPAYGRWRHVLIGDAESPHLLKWARALAPQVDLWVASSRGFAPGFDTLVPERCRFALGEDTRHGGGNVGVLRRLPELGRWLQQVDADWLHPHYLTSHGTLTVAAKKGWKLRGRICASAWGSDILVTPQRGPHYRWITSQVLRASTLTTSDSEHMAAQMRQLGAAEVQVFPFGLERMPPAPVRKAPWTFFANRGLEPIYRPERVIAAFASLASAYPEARLTVANDGSLRGALEARVAELGLSRHVEFVGRLDAATQQRHYEQAQWYLSLPSSDSVAVSVLEAMASGCIPVLSDLPANHELVRSGHNGLILTDTPIELMNLPMQLAPLLPQALEIGRDNHEWVRLHGQFAPAVVGLLDRMAELM</sequence>
<dbReference type="Pfam" id="PF00534">
    <property type="entry name" value="Glycos_transf_1"/>
    <property type="match status" value="1"/>
</dbReference>
<accession>A0A059KHY3</accession>
<keyword evidence="3" id="KW-0808">Transferase</keyword>
<dbReference type="SUPFAM" id="SSF53756">
    <property type="entry name" value="UDP-Glycosyltransferase/glycogen phosphorylase"/>
    <property type="match status" value="1"/>
</dbReference>
<name>A0A059KHY3_9BURK</name>
<keyword evidence="4" id="KW-1185">Reference proteome</keyword>
<dbReference type="EMBL" id="AZRA01000108">
    <property type="protein sequence ID" value="KDB50844.1"/>
    <property type="molecule type" value="Genomic_DNA"/>
</dbReference>
<dbReference type="RefSeq" id="WP_081838266.1">
    <property type="nucleotide sequence ID" value="NZ_AZRA01000108.1"/>
</dbReference>
<dbReference type="Gene3D" id="3.40.50.2000">
    <property type="entry name" value="Glycogen Phosphorylase B"/>
    <property type="match status" value="2"/>
</dbReference>
<feature type="domain" description="Glycosyltransferase subfamily 4-like N-terminal" evidence="2">
    <location>
        <begin position="28"/>
        <end position="167"/>
    </location>
</feature>
<dbReference type="Pfam" id="PF13477">
    <property type="entry name" value="Glyco_trans_4_2"/>
    <property type="match status" value="1"/>
</dbReference>
<proteinExistence type="predicted"/>
<dbReference type="InterPro" id="IPR028098">
    <property type="entry name" value="Glyco_trans_4-like_N"/>
</dbReference>
<evidence type="ECO:0000259" key="1">
    <source>
        <dbReference type="Pfam" id="PF00534"/>
    </source>
</evidence>
<dbReference type="GO" id="GO:0016757">
    <property type="term" value="F:glycosyltransferase activity"/>
    <property type="evidence" value="ECO:0007669"/>
    <property type="project" value="InterPro"/>
</dbReference>
<evidence type="ECO:0000313" key="4">
    <source>
        <dbReference type="Proteomes" id="UP000026714"/>
    </source>
</evidence>
<dbReference type="Proteomes" id="UP000026714">
    <property type="component" value="Unassembled WGS sequence"/>
</dbReference>
<dbReference type="PANTHER" id="PTHR12526:SF636">
    <property type="entry name" value="BLL3647 PROTEIN"/>
    <property type="match status" value="1"/>
</dbReference>
<dbReference type="STRING" id="34103.SAMN05421778_104241"/>
<dbReference type="PANTHER" id="PTHR12526">
    <property type="entry name" value="GLYCOSYLTRANSFERASE"/>
    <property type="match status" value="1"/>
</dbReference>